<evidence type="ECO:0000259" key="3">
    <source>
        <dbReference type="PROSITE" id="PS50801"/>
    </source>
</evidence>
<comment type="similarity">
    <text evidence="1 2">Belongs to the anti-sigma-factor antagonist family.</text>
</comment>
<dbReference type="PANTHER" id="PTHR33495">
    <property type="entry name" value="ANTI-SIGMA FACTOR ANTAGONIST TM_1081-RELATED-RELATED"/>
    <property type="match status" value="1"/>
</dbReference>
<dbReference type="CDD" id="cd07043">
    <property type="entry name" value="STAS_anti-anti-sigma_factors"/>
    <property type="match status" value="1"/>
</dbReference>
<dbReference type="RefSeq" id="WP_302878912.1">
    <property type="nucleotide sequence ID" value="NZ_JARLKN010000040.1"/>
</dbReference>
<dbReference type="Proteomes" id="UP001168883">
    <property type="component" value="Unassembled WGS sequence"/>
</dbReference>
<dbReference type="InterPro" id="IPR036513">
    <property type="entry name" value="STAS_dom_sf"/>
</dbReference>
<dbReference type="PANTHER" id="PTHR33495:SF2">
    <property type="entry name" value="ANTI-SIGMA FACTOR ANTAGONIST TM_1081-RELATED"/>
    <property type="match status" value="1"/>
</dbReference>
<evidence type="ECO:0000256" key="1">
    <source>
        <dbReference type="ARBA" id="ARBA00009013"/>
    </source>
</evidence>
<comment type="caution">
    <text evidence="4">The sequence shown here is derived from an EMBL/GenBank/DDBJ whole genome shotgun (WGS) entry which is preliminary data.</text>
</comment>
<dbReference type="Pfam" id="PF13466">
    <property type="entry name" value="STAS_2"/>
    <property type="match status" value="1"/>
</dbReference>
<dbReference type="InterPro" id="IPR003658">
    <property type="entry name" value="Anti-sigma_ant"/>
</dbReference>
<dbReference type="PROSITE" id="PS50801">
    <property type="entry name" value="STAS"/>
    <property type="match status" value="1"/>
</dbReference>
<dbReference type="SUPFAM" id="SSF52091">
    <property type="entry name" value="SpoIIaa-like"/>
    <property type="match status" value="1"/>
</dbReference>
<keyword evidence="5" id="KW-1185">Reference proteome</keyword>
<evidence type="ECO:0000256" key="2">
    <source>
        <dbReference type="RuleBase" id="RU003749"/>
    </source>
</evidence>
<proteinExistence type="inferred from homology"/>
<dbReference type="EMBL" id="JAUMKJ010000018">
    <property type="protein sequence ID" value="MDO3678497.1"/>
    <property type="molecule type" value="Genomic_DNA"/>
</dbReference>
<gene>
    <name evidence="4" type="ORF">Q3C12_15905</name>
</gene>
<evidence type="ECO:0000313" key="5">
    <source>
        <dbReference type="Proteomes" id="UP001168883"/>
    </source>
</evidence>
<name>A0ABT8VBY6_9BACL</name>
<evidence type="ECO:0000313" key="4">
    <source>
        <dbReference type="EMBL" id="MDO3678497.1"/>
    </source>
</evidence>
<accession>A0ABT8VBY6</accession>
<dbReference type="InterPro" id="IPR002645">
    <property type="entry name" value="STAS_dom"/>
</dbReference>
<protein>
    <recommendedName>
        <fullName evidence="2">Anti-sigma factor antagonist</fullName>
    </recommendedName>
</protein>
<reference evidence="4" key="1">
    <citation type="submission" date="2023-07" db="EMBL/GenBank/DDBJ databases">
        <authorList>
            <person name="Aktuganov G."/>
            <person name="Boyko T."/>
            <person name="Delegan Y."/>
            <person name="Galimzianova N."/>
            <person name="Gilvanova E."/>
            <person name="Korobov V."/>
            <person name="Kuzmina L."/>
            <person name="Melentiev A."/>
            <person name="Milman P."/>
            <person name="Ryabova A."/>
            <person name="Stupak E."/>
            <person name="Yasakov T."/>
            <person name="Zharikova N."/>
            <person name="Zhurenko E."/>
        </authorList>
    </citation>
    <scope>NUCLEOTIDE SEQUENCE</scope>
    <source>
        <strain evidence="4">IB-739</strain>
    </source>
</reference>
<dbReference type="NCBIfam" id="TIGR00377">
    <property type="entry name" value="ant_ant_sig"/>
    <property type="match status" value="1"/>
</dbReference>
<sequence length="112" mass="12539">MDRDAQQKFHVKVLNTPEANVLFLSGELDLSTAEQFRSVVEPLAGQRTVPLKLNLRELTYMDSTGIGIFVSVLKKRQPEESSFAVQEVPAKIRRLFDMTGLSRYLTIEGGGI</sequence>
<dbReference type="Gene3D" id="3.30.750.24">
    <property type="entry name" value="STAS domain"/>
    <property type="match status" value="1"/>
</dbReference>
<dbReference type="InterPro" id="IPR058548">
    <property type="entry name" value="MlaB-like_STAS"/>
</dbReference>
<feature type="domain" description="STAS" evidence="3">
    <location>
        <begin position="9"/>
        <end position="112"/>
    </location>
</feature>
<organism evidence="4 5">
    <name type="scientific">Paenibacillus ehimensis</name>
    <dbReference type="NCBI Taxonomy" id="79264"/>
    <lineage>
        <taxon>Bacteria</taxon>
        <taxon>Bacillati</taxon>
        <taxon>Bacillota</taxon>
        <taxon>Bacilli</taxon>
        <taxon>Bacillales</taxon>
        <taxon>Paenibacillaceae</taxon>
        <taxon>Paenibacillus</taxon>
    </lineage>
</organism>